<sequence>MSRRRWQRSGARVTRVTEYQVTSWREIPSLVIAREGETVIKVSLPNYFQEAIDEAAMRLGAIQADAYLEGWGRSAWLTAEGTPDEVAHSVSESLIGEFTDARLAQILDSLSTDGQQ</sequence>
<comment type="caution">
    <text evidence="2">The sequence shown here is derived from an EMBL/GenBank/DDBJ whole genome shotgun (WGS) entry which is preliminary data.</text>
</comment>
<dbReference type="AlphaFoldDB" id="A0A1J5Q0B2"/>
<dbReference type="EMBL" id="MLJW01004811">
    <property type="protein sequence ID" value="OIQ69293.1"/>
    <property type="molecule type" value="Genomic_DNA"/>
</dbReference>
<organism evidence="2">
    <name type="scientific">mine drainage metagenome</name>
    <dbReference type="NCBI Taxonomy" id="410659"/>
    <lineage>
        <taxon>unclassified sequences</taxon>
        <taxon>metagenomes</taxon>
        <taxon>ecological metagenomes</taxon>
    </lineage>
</organism>
<evidence type="ECO:0000313" key="2">
    <source>
        <dbReference type="EMBL" id="OIQ69293.1"/>
    </source>
</evidence>
<protein>
    <recommendedName>
        <fullName evidence="1">Virulence factor domain-containing protein</fullName>
    </recommendedName>
</protein>
<accession>A0A1J5Q0B2</accession>
<name>A0A1J5Q0B2_9ZZZZ</name>
<gene>
    <name evidence="2" type="ORF">GALL_491080</name>
</gene>
<dbReference type="Pfam" id="PF13769">
    <property type="entry name" value="Virulence_fact"/>
    <property type="match status" value="1"/>
</dbReference>
<proteinExistence type="predicted"/>
<reference evidence="2" key="1">
    <citation type="submission" date="2016-10" db="EMBL/GenBank/DDBJ databases">
        <title>Sequence of Gallionella enrichment culture.</title>
        <authorList>
            <person name="Poehlein A."/>
            <person name="Muehling M."/>
            <person name="Daniel R."/>
        </authorList>
    </citation>
    <scope>NUCLEOTIDE SEQUENCE</scope>
</reference>
<evidence type="ECO:0000259" key="1">
    <source>
        <dbReference type="Pfam" id="PF13769"/>
    </source>
</evidence>
<feature type="domain" description="Virulence factor" evidence="1">
    <location>
        <begin position="23"/>
        <end position="106"/>
    </location>
</feature>
<dbReference type="InterPro" id="IPR025989">
    <property type="entry name" value="Virulence_F_dom"/>
</dbReference>